<organism evidence="2 3">
    <name type="scientific">Paralvinella palmiformis</name>
    <dbReference type="NCBI Taxonomy" id="53620"/>
    <lineage>
        <taxon>Eukaryota</taxon>
        <taxon>Metazoa</taxon>
        <taxon>Spiralia</taxon>
        <taxon>Lophotrochozoa</taxon>
        <taxon>Annelida</taxon>
        <taxon>Polychaeta</taxon>
        <taxon>Sedentaria</taxon>
        <taxon>Canalipalpata</taxon>
        <taxon>Terebellida</taxon>
        <taxon>Terebelliformia</taxon>
        <taxon>Alvinellidae</taxon>
        <taxon>Paralvinella</taxon>
    </lineage>
</organism>
<protein>
    <submittedName>
        <fullName evidence="2">Uncharacterized protein</fullName>
    </submittedName>
</protein>
<keyword evidence="1" id="KW-0812">Transmembrane</keyword>
<accession>A0AAD9INS1</accession>
<evidence type="ECO:0000313" key="3">
    <source>
        <dbReference type="Proteomes" id="UP001208570"/>
    </source>
</evidence>
<dbReference type="Proteomes" id="UP001208570">
    <property type="component" value="Unassembled WGS sequence"/>
</dbReference>
<evidence type="ECO:0000313" key="2">
    <source>
        <dbReference type="EMBL" id="KAK2138314.1"/>
    </source>
</evidence>
<sequence>MAFVFGNEMEYVHHLCIVLELVVVYIQTWILLRCF</sequence>
<keyword evidence="3" id="KW-1185">Reference proteome</keyword>
<comment type="caution">
    <text evidence="2">The sequence shown here is derived from an EMBL/GenBank/DDBJ whole genome shotgun (WGS) entry which is preliminary data.</text>
</comment>
<proteinExistence type="predicted"/>
<feature type="transmembrane region" description="Helical" evidence="1">
    <location>
        <begin position="12"/>
        <end position="32"/>
    </location>
</feature>
<reference evidence="2" key="1">
    <citation type="journal article" date="2023" name="Mol. Biol. Evol.">
        <title>Third-Generation Sequencing Reveals the Adaptive Role of the Epigenome in Three Deep-Sea Polychaetes.</title>
        <authorList>
            <person name="Perez M."/>
            <person name="Aroh O."/>
            <person name="Sun Y."/>
            <person name="Lan Y."/>
            <person name="Juniper S.K."/>
            <person name="Young C.R."/>
            <person name="Angers B."/>
            <person name="Qian P.Y."/>
        </authorList>
    </citation>
    <scope>NUCLEOTIDE SEQUENCE</scope>
    <source>
        <strain evidence="2">P08H-3</strain>
    </source>
</reference>
<dbReference type="EMBL" id="JAODUP010003333">
    <property type="protein sequence ID" value="KAK2138314.1"/>
    <property type="molecule type" value="Genomic_DNA"/>
</dbReference>
<name>A0AAD9INS1_9ANNE</name>
<dbReference type="AlphaFoldDB" id="A0AAD9INS1"/>
<evidence type="ECO:0000256" key="1">
    <source>
        <dbReference type="SAM" id="Phobius"/>
    </source>
</evidence>
<keyword evidence="1" id="KW-0472">Membrane</keyword>
<gene>
    <name evidence="2" type="ORF">LSH36_3338g00000</name>
</gene>
<keyword evidence="1" id="KW-1133">Transmembrane helix</keyword>